<organism evidence="2 3">
    <name type="scientific">Sphingobium lignivorans</name>
    <dbReference type="NCBI Taxonomy" id="2735886"/>
    <lineage>
        <taxon>Bacteria</taxon>
        <taxon>Pseudomonadati</taxon>
        <taxon>Pseudomonadota</taxon>
        <taxon>Alphaproteobacteria</taxon>
        <taxon>Sphingomonadales</taxon>
        <taxon>Sphingomonadaceae</taxon>
        <taxon>Sphingobium</taxon>
    </lineage>
</organism>
<feature type="chain" id="PRO_5047209166" description="Lipoprotein" evidence="1">
    <location>
        <begin position="25"/>
        <end position="130"/>
    </location>
</feature>
<evidence type="ECO:0000256" key="1">
    <source>
        <dbReference type="SAM" id="SignalP"/>
    </source>
</evidence>
<accession>A0ABR6NA60</accession>
<reference evidence="2 3" key="1">
    <citation type="submission" date="2020-08" db="EMBL/GenBank/DDBJ databases">
        <title>Exploring microbial biodiversity for novel pathways involved in the catabolism of aromatic compounds derived from lignin.</title>
        <authorList>
            <person name="Elkins J."/>
        </authorList>
    </citation>
    <scope>NUCLEOTIDE SEQUENCE [LARGE SCALE GENOMIC DNA]</scope>
    <source>
        <strain evidence="2 3">B1D3A</strain>
    </source>
</reference>
<name>A0ABR6NA60_9SPHN</name>
<evidence type="ECO:0000313" key="3">
    <source>
        <dbReference type="Proteomes" id="UP001138540"/>
    </source>
</evidence>
<gene>
    <name evidence="2" type="ORF">HNP60_000122</name>
</gene>
<dbReference type="EMBL" id="JACHKA010000001">
    <property type="protein sequence ID" value="MBB5984148.1"/>
    <property type="molecule type" value="Genomic_DNA"/>
</dbReference>
<feature type="signal peptide" evidence="1">
    <location>
        <begin position="1"/>
        <end position="24"/>
    </location>
</feature>
<protein>
    <recommendedName>
        <fullName evidence="4">Lipoprotein</fullName>
    </recommendedName>
</protein>
<keyword evidence="1" id="KW-0732">Signal</keyword>
<evidence type="ECO:0000313" key="2">
    <source>
        <dbReference type="EMBL" id="MBB5984148.1"/>
    </source>
</evidence>
<evidence type="ECO:0008006" key="4">
    <source>
        <dbReference type="Google" id="ProtNLM"/>
    </source>
</evidence>
<dbReference type="Proteomes" id="UP001138540">
    <property type="component" value="Unassembled WGS sequence"/>
</dbReference>
<keyword evidence="3" id="KW-1185">Reference proteome</keyword>
<proteinExistence type="predicted"/>
<dbReference type="PROSITE" id="PS51257">
    <property type="entry name" value="PROKAR_LIPOPROTEIN"/>
    <property type="match status" value="1"/>
</dbReference>
<sequence length="130" mass="13650">MVRAFIIRHGGAAALMLGLLPALAACGAGVVPPGDAARPAVGFTPARKSQPGGLMGADARGLTRLFGEPRLDIRDPAARKLQFANGRCVLDAYLYAPAANREPVVTHVDARDGNGADMDWNACAKMLRDR</sequence>
<dbReference type="RefSeq" id="WP_260394583.1">
    <property type="nucleotide sequence ID" value="NZ_JACHKA010000001.1"/>
</dbReference>
<comment type="caution">
    <text evidence="2">The sequence shown here is derived from an EMBL/GenBank/DDBJ whole genome shotgun (WGS) entry which is preliminary data.</text>
</comment>